<dbReference type="EMBL" id="LR796967">
    <property type="protein sequence ID" value="CAB4178493.1"/>
    <property type="molecule type" value="Genomic_DNA"/>
</dbReference>
<accession>A0A6J5SYF7</accession>
<sequence>MIIYKCKAETKNETNQSGASQMKAKSTKFRKPLIFRCGVPLTPEARASLLGHLKHDRQAMAGLLEDYDPSLGNRTRFLRKLTGDTVISLVLDRCYW</sequence>
<proteinExistence type="predicted"/>
<name>A0A6J5SYF7_9CAUD</name>
<organism evidence="2">
    <name type="scientific">uncultured Caudovirales phage</name>
    <dbReference type="NCBI Taxonomy" id="2100421"/>
    <lineage>
        <taxon>Viruses</taxon>
        <taxon>Duplodnaviria</taxon>
        <taxon>Heunggongvirae</taxon>
        <taxon>Uroviricota</taxon>
        <taxon>Caudoviricetes</taxon>
        <taxon>Peduoviridae</taxon>
        <taxon>Maltschvirus</taxon>
        <taxon>Maltschvirus maltsch</taxon>
    </lineage>
</organism>
<evidence type="ECO:0000313" key="1">
    <source>
        <dbReference type="EMBL" id="CAB4178493.1"/>
    </source>
</evidence>
<protein>
    <submittedName>
        <fullName evidence="2">Uncharacterized protein</fullName>
    </submittedName>
</protein>
<gene>
    <name evidence="1" type="ORF">UFOVP1021_45</name>
    <name evidence="2" type="ORF">UFOVP1622_9</name>
</gene>
<reference evidence="2" key="1">
    <citation type="submission" date="2020-05" db="EMBL/GenBank/DDBJ databases">
        <authorList>
            <person name="Chiriac C."/>
            <person name="Salcher M."/>
            <person name="Ghai R."/>
            <person name="Kavagutti S V."/>
        </authorList>
    </citation>
    <scope>NUCLEOTIDE SEQUENCE</scope>
</reference>
<dbReference type="EMBL" id="LR797485">
    <property type="protein sequence ID" value="CAB4219691.1"/>
    <property type="molecule type" value="Genomic_DNA"/>
</dbReference>
<evidence type="ECO:0000313" key="2">
    <source>
        <dbReference type="EMBL" id="CAB4219691.1"/>
    </source>
</evidence>